<comment type="subunit">
    <text evidence="8">Homodimer.</text>
</comment>
<evidence type="ECO:0000256" key="7">
    <source>
        <dbReference type="ARBA" id="ARBA00051712"/>
    </source>
</evidence>
<evidence type="ECO:0000256" key="9">
    <source>
        <dbReference type="PROSITE-ProRule" id="PRU10125"/>
    </source>
</evidence>
<feature type="binding site" evidence="8">
    <location>
        <begin position="247"/>
        <end position="248"/>
    </location>
    <ligand>
        <name>substrate</name>
    </ligand>
</feature>
<feature type="binding site" evidence="8">
    <location>
        <begin position="257"/>
        <end position="258"/>
    </location>
    <ligand>
        <name>substrate</name>
    </ligand>
</feature>
<keyword evidence="8" id="KW-0963">Cytoplasm</keyword>
<dbReference type="HAMAP" id="MF_00197">
    <property type="entry name" value="DAP_epimerase"/>
    <property type="match status" value="1"/>
</dbReference>
<evidence type="ECO:0000313" key="12">
    <source>
        <dbReference type="Proteomes" id="UP000578819"/>
    </source>
</evidence>
<evidence type="ECO:0000256" key="10">
    <source>
        <dbReference type="SAM" id="MobiDB-lite"/>
    </source>
</evidence>
<evidence type="ECO:0000256" key="6">
    <source>
        <dbReference type="ARBA" id="ARBA00023235"/>
    </source>
</evidence>
<comment type="subcellular location">
    <subcellularLocation>
        <location evidence="8">Cytoplasm</location>
    </subcellularLocation>
</comment>
<keyword evidence="5 8" id="KW-0457">Lysine biosynthesis</keyword>
<feature type="region of interest" description="Disordered" evidence="10">
    <location>
        <begin position="73"/>
        <end position="94"/>
    </location>
</feature>
<dbReference type="UniPathway" id="UPA00034">
    <property type="reaction ID" value="UER00025"/>
</dbReference>
<dbReference type="EMBL" id="JACHJW010000001">
    <property type="protein sequence ID" value="MBB4957333.1"/>
    <property type="molecule type" value="Genomic_DNA"/>
</dbReference>
<protein>
    <recommendedName>
        <fullName evidence="3 8">Diaminopimelate epimerase</fullName>
        <shortName evidence="8">DAP epimerase</shortName>
        <ecNumber evidence="3 8">5.1.1.7</ecNumber>
    </recommendedName>
    <alternativeName>
        <fullName evidence="8">PLP-independent amino acid racemase</fullName>
    </alternativeName>
</protein>
<feature type="active site" description="Proton acceptor" evidence="8">
    <location>
        <position position="256"/>
    </location>
</feature>
<dbReference type="NCBIfam" id="TIGR00652">
    <property type="entry name" value="DapF"/>
    <property type="match status" value="1"/>
</dbReference>
<evidence type="ECO:0000256" key="3">
    <source>
        <dbReference type="ARBA" id="ARBA00013080"/>
    </source>
</evidence>
<sequence>MKFTKGHGTGNDFVILPDPEGQLPLTAELVAALCDRRRGIGADGVLRVVRVPHHPEAARLAASHAAAFDAASSASDAASASDTDTDTDTDTDADADAGTAEWFMDYWNADGSIAEMCGNGVRVFTRYLVDTKLAEPVDGGLPVLTRAGMVRALVREQDIAVDMRSPRLFDQGAATVDGLTLPGTAVDCGNPHLVCVLPDGVELADLDLTRAPGFDPALFPAGANVEFVTPASPVEGADLHVRMRVYERGSTETLSCGSGACAVAAVVARDAGMTAAVVAVDVPGGRLTITLDSGSCWLAGPAVLVAHGEIDPIVLSD</sequence>
<comment type="caution">
    <text evidence="11">The sequence shown here is derived from an EMBL/GenBank/DDBJ whole genome shotgun (WGS) entry which is preliminary data.</text>
</comment>
<evidence type="ECO:0000256" key="1">
    <source>
        <dbReference type="ARBA" id="ARBA00005196"/>
    </source>
</evidence>
<dbReference type="EC" id="5.1.1.7" evidence="3 8"/>
<feature type="binding site" evidence="8">
    <location>
        <position position="190"/>
    </location>
    <ligand>
        <name>substrate</name>
    </ligand>
</feature>
<dbReference type="RefSeq" id="WP_184533258.1">
    <property type="nucleotide sequence ID" value="NZ_JACHJW010000001.1"/>
</dbReference>
<keyword evidence="6 8" id="KW-0413">Isomerase</keyword>
<feature type="binding site" evidence="8">
    <location>
        <begin position="118"/>
        <end position="119"/>
    </location>
    <ligand>
        <name>substrate</name>
    </ligand>
</feature>
<evidence type="ECO:0000256" key="5">
    <source>
        <dbReference type="ARBA" id="ARBA00023154"/>
    </source>
</evidence>
<dbReference type="GO" id="GO:0008837">
    <property type="term" value="F:diaminopimelate epimerase activity"/>
    <property type="evidence" value="ECO:0007669"/>
    <property type="project" value="UniProtKB-UniRule"/>
</dbReference>
<comment type="similarity">
    <text evidence="2 8">Belongs to the diaminopimelate epimerase family.</text>
</comment>
<feature type="binding site" evidence="8">
    <location>
        <position position="11"/>
    </location>
    <ligand>
        <name>substrate</name>
    </ligand>
</feature>
<feature type="compositionally biased region" description="Acidic residues" evidence="10">
    <location>
        <begin position="83"/>
        <end position="94"/>
    </location>
</feature>
<evidence type="ECO:0000256" key="4">
    <source>
        <dbReference type="ARBA" id="ARBA00022605"/>
    </source>
</evidence>
<keyword evidence="12" id="KW-1185">Reference proteome</keyword>
<gene>
    <name evidence="8" type="primary">dapF</name>
    <name evidence="11" type="ORF">FHR38_001066</name>
</gene>
<accession>A0A7W7WNL8</accession>
<reference evidence="11 12" key="1">
    <citation type="submission" date="2020-08" db="EMBL/GenBank/DDBJ databases">
        <title>Sequencing the genomes of 1000 actinobacteria strains.</title>
        <authorList>
            <person name="Klenk H.-P."/>
        </authorList>
    </citation>
    <scope>NUCLEOTIDE SEQUENCE [LARGE SCALE GENOMIC DNA]</scope>
    <source>
        <strain evidence="11 12">DSM 45886</strain>
    </source>
</reference>
<organism evidence="11 12">
    <name type="scientific">Micromonospora polyrhachis</name>
    <dbReference type="NCBI Taxonomy" id="1282883"/>
    <lineage>
        <taxon>Bacteria</taxon>
        <taxon>Bacillati</taxon>
        <taxon>Actinomycetota</taxon>
        <taxon>Actinomycetes</taxon>
        <taxon>Micromonosporales</taxon>
        <taxon>Micromonosporaceae</taxon>
        <taxon>Micromonospora</taxon>
    </lineage>
</organism>
<evidence type="ECO:0000256" key="8">
    <source>
        <dbReference type="HAMAP-Rule" id="MF_00197"/>
    </source>
</evidence>
<comment type="catalytic activity">
    <reaction evidence="7 8">
        <text>(2S,6S)-2,6-diaminopimelate = meso-2,6-diaminopimelate</text>
        <dbReference type="Rhea" id="RHEA:15393"/>
        <dbReference type="ChEBI" id="CHEBI:57609"/>
        <dbReference type="ChEBI" id="CHEBI:57791"/>
        <dbReference type="EC" id="5.1.1.7"/>
    </reaction>
</comment>
<feature type="binding site" evidence="8">
    <location>
        <position position="224"/>
    </location>
    <ligand>
        <name>substrate</name>
    </ligand>
</feature>
<evidence type="ECO:0000256" key="2">
    <source>
        <dbReference type="ARBA" id="ARBA00010219"/>
    </source>
</evidence>
<dbReference type="SUPFAM" id="SSF54506">
    <property type="entry name" value="Diaminopimelate epimerase-like"/>
    <property type="match status" value="2"/>
</dbReference>
<comment type="function">
    <text evidence="8">Catalyzes the stereoinversion of LL-2,6-diaminopimelate (L,L-DAP) to meso-diaminopimelate (meso-DAP), a precursor of L-lysine and an essential component of the bacterial peptidoglycan.</text>
</comment>
<feature type="binding site" evidence="8">
    <location>
        <position position="108"/>
    </location>
    <ligand>
        <name>substrate</name>
    </ligand>
</feature>
<dbReference type="PANTHER" id="PTHR31689">
    <property type="entry name" value="DIAMINOPIMELATE EPIMERASE, CHLOROPLASTIC"/>
    <property type="match status" value="1"/>
</dbReference>
<dbReference type="Pfam" id="PF01678">
    <property type="entry name" value="DAP_epimerase"/>
    <property type="match status" value="3"/>
</dbReference>
<dbReference type="Gene3D" id="3.10.310.10">
    <property type="entry name" value="Diaminopimelate Epimerase, Chain A, domain 1"/>
    <property type="match status" value="2"/>
</dbReference>
<name>A0A7W7WNL8_9ACTN</name>
<feature type="active site" description="Proton donor" evidence="8">
    <location>
        <position position="117"/>
    </location>
</feature>
<comment type="caution">
    <text evidence="8">Lacks conserved residue(s) required for the propagation of feature annotation.</text>
</comment>
<dbReference type="AlphaFoldDB" id="A0A7W7WNL8"/>
<proteinExistence type="inferred from homology"/>
<dbReference type="InterPro" id="IPR001653">
    <property type="entry name" value="DAP_epimerase_DapF"/>
</dbReference>
<feature type="site" description="Could be important to modulate the pK values of the two catalytic cysteine residues" evidence="8">
    <location>
        <position position="192"/>
    </location>
</feature>
<dbReference type="PROSITE" id="PS01326">
    <property type="entry name" value="DAP_EPIMERASE"/>
    <property type="match status" value="1"/>
</dbReference>
<feature type="active site" evidence="9">
    <location>
        <position position="117"/>
    </location>
</feature>
<dbReference type="PANTHER" id="PTHR31689:SF0">
    <property type="entry name" value="DIAMINOPIMELATE EPIMERASE"/>
    <property type="match status" value="1"/>
</dbReference>
<dbReference type="InterPro" id="IPR018510">
    <property type="entry name" value="DAP_epimerase_AS"/>
</dbReference>
<evidence type="ECO:0000313" key="11">
    <source>
        <dbReference type="EMBL" id="MBB4957333.1"/>
    </source>
</evidence>
<feature type="compositionally biased region" description="Low complexity" evidence="10">
    <location>
        <begin position="73"/>
        <end position="82"/>
    </location>
</feature>
<dbReference type="GO" id="GO:0005829">
    <property type="term" value="C:cytosol"/>
    <property type="evidence" value="ECO:0007669"/>
    <property type="project" value="TreeGrafter"/>
</dbReference>
<dbReference type="GO" id="GO:0009089">
    <property type="term" value="P:lysine biosynthetic process via diaminopimelate"/>
    <property type="evidence" value="ECO:0007669"/>
    <property type="project" value="UniProtKB-UniRule"/>
</dbReference>
<comment type="pathway">
    <text evidence="1 8">Amino-acid biosynthesis; L-lysine biosynthesis via DAP pathway; DL-2,6-diaminopimelate from LL-2,6-diaminopimelate: step 1/1.</text>
</comment>
<keyword evidence="4 8" id="KW-0028">Amino-acid biosynthesis</keyword>
<feature type="site" description="Could be important to modulate the pK values of the two catalytic cysteine residues" evidence="8">
    <location>
        <position position="247"/>
    </location>
</feature>
<dbReference type="Proteomes" id="UP000578819">
    <property type="component" value="Unassembled WGS sequence"/>
</dbReference>